<dbReference type="Pfam" id="PF20431">
    <property type="entry name" value="E_motif"/>
    <property type="match status" value="1"/>
</dbReference>
<evidence type="ECO:0000313" key="1">
    <source>
        <dbReference type="Proteomes" id="UP000235220"/>
    </source>
</evidence>
<dbReference type="GO" id="GO:0031425">
    <property type="term" value="P:chloroplast RNA processing"/>
    <property type="evidence" value="ECO:0000318"/>
    <property type="project" value="GO_Central"/>
</dbReference>
<protein>
    <submittedName>
        <fullName evidence="2">Pentatricopeptide repeat-containing protein At2g17210</fullName>
    </submittedName>
</protein>
<dbReference type="GeneID" id="108997303"/>
<dbReference type="InterPro" id="IPR011990">
    <property type="entry name" value="TPR-like_helical_dom_sf"/>
</dbReference>
<dbReference type="InterPro" id="IPR046848">
    <property type="entry name" value="E_motif"/>
</dbReference>
<dbReference type="Gramene" id="Jr13_10270_p1">
    <property type="protein sequence ID" value="cds.Jr13_10270_p1"/>
    <property type="gene ID" value="Jr13_10270"/>
</dbReference>
<dbReference type="GO" id="GO:0009451">
    <property type="term" value="P:RNA modification"/>
    <property type="evidence" value="ECO:0000318"/>
    <property type="project" value="GO_Central"/>
</dbReference>
<dbReference type="Pfam" id="PF13041">
    <property type="entry name" value="PPR_2"/>
    <property type="match status" value="1"/>
</dbReference>
<dbReference type="Pfam" id="PF01535">
    <property type="entry name" value="PPR"/>
    <property type="match status" value="7"/>
</dbReference>
<sequence>MRSPTIQSVSKVPNWLSRIEVSSSDGKWERVLFHYREMKNSGVSIADPSIFPSILKACSFLSFRRGKSIHAGLIKQGFEWFTSVGNSTLDFYLKCGDLGSSLGVFNRLRSRDSVSWNIMVHGFLVQGSLQEGLQWFLNARVAGFEPNTSTLVLVIQACQRLRAKLEIMKVHGYIIQAGFLTIGSVQNSMLSAYAEDDMESAQRMFDEMCDKDVISWSVMIGGYVRSEEAEIGLQVFLEMVSEVGIELDGMVMVSVLKACTSLGDWIMGTVIHGLVISRGFGFDLYIGNSLIDMYSKCYDADSAFKVFNEISQRNNVSWNSILSGFVLNKKHLEALSLVYSMVKEGIEADEVTLVNILQACKFFVQPFLCKSVHCVIMRRGYESNELVLNSLIDAYAKCNLVELAWELFDGMERRDVVSWSTMIAGFNYCGRTDEAIAVFHQMTLAQEKLNVVTIINLLEACSTSAELRRSRWAHGISIRSGLNAQVAVGTAIVEMYSKCGAIEDSRKAFEQISERNVVSWSAMIAACGMNGFAREALALLTEMKQEGVEPNAVTALSVLSACSHGGLVEEGLSFFSSMVQDHGVEPGLEHYSCMVDMLGRAGKLDIAMDLISKIPEGFEAGASVWGALLSACRSHGNSELGAGAISHLLELEPLNSSGYLLASNMFASNGLWMNAARMRRLVKEREVRVVAGYSLVHVNNRACKFLAGERYHPQAGEIRSLVDHLHCCMKIDENLPIIECCS</sequence>
<gene>
    <name evidence="2" type="primary">LOC108997303</name>
</gene>
<dbReference type="GO" id="GO:0003723">
    <property type="term" value="F:RNA binding"/>
    <property type="evidence" value="ECO:0007669"/>
    <property type="project" value="InterPro"/>
</dbReference>
<organism evidence="1 2">
    <name type="scientific">Juglans regia</name>
    <name type="common">English walnut</name>
    <dbReference type="NCBI Taxonomy" id="51240"/>
    <lineage>
        <taxon>Eukaryota</taxon>
        <taxon>Viridiplantae</taxon>
        <taxon>Streptophyta</taxon>
        <taxon>Embryophyta</taxon>
        <taxon>Tracheophyta</taxon>
        <taxon>Spermatophyta</taxon>
        <taxon>Magnoliopsida</taxon>
        <taxon>eudicotyledons</taxon>
        <taxon>Gunneridae</taxon>
        <taxon>Pentapetalae</taxon>
        <taxon>rosids</taxon>
        <taxon>fabids</taxon>
        <taxon>Fagales</taxon>
        <taxon>Juglandaceae</taxon>
        <taxon>Juglans</taxon>
    </lineage>
</organism>
<dbReference type="OrthoDB" id="185373at2759"/>
<reference evidence="2" key="1">
    <citation type="submission" date="2025-08" db="UniProtKB">
        <authorList>
            <consortium name="RefSeq"/>
        </authorList>
    </citation>
    <scope>IDENTIFICATION</scope>
    <source>
        <tissue evidence="2">Leaves</tissue>
    </source>
</reference>
<dbReference type="PANTHER" id="PTHR47926">
    <property type="entry name" value="PENTATRICOPEPTIDE REPEAT-CONTAINING PROTEIN"/>
    <property type="match status" value="1"/>
</dbReference>
<dbReference type="InterPro" id="IPR046960">
    <property type="entry name" value="PPR_At4g14850-like_plant"/>
</dbReference>
<dbReference type="PANTHER" id="PTHR47926:SF452">
    <property type="entry name" value="PENTATRICOPEPTIDE REPEAT-CONTAINING PROTEIN"/>
    <property type="match status" value="1"/>
</dbReference>
<evidence type="ECO:0000313" key="2">
    <source>
        <dbReference type="RefSeq" id="XP_018829055.1"/>
    </source>
</evidence>
<keyword evidence="1" id="KW-1185">Reference proteome</keyword>
<dbReference type="STRING" id="51240.A0A2I4FBM1"/>
<dbReference type="FunCoup" id="A0A2I4FBM1">
    <property type="interactions" value="363"/>
</dbReference>
<dbReference type="FunFam" id="1.25.40.10:FF:001079">
    <property type="entry name" value="Pentatricopeptide repeat-containing protein At2g17210"/>
    <property type="match status" value="1"/>
</dbReference>
<dbReference type="KEGG" id="jre:108997303"/>
<dbReference type="RefSeq" id="XP_018829055.1">
    <property type="nucleotide sequence ID" value="XM_018973510.2"/>
</dbReference>
<proteinExistence type="predicted"/>
<accession>A0A2I4FBM1</accession>
<dbReference type="FunFam" id="1.25.40.10:FF:000227">
    <property type="entry name" value="Pentatricopeptide repeat-containing protein At3g13880"/>
    <property type="match status" value="2"/>
</dbReference>
<dbReference type="PROSITE" id="PS51375">
    <property type="entry name" value="PPR"/>
    <property type="match status" value="6"/>
</dbReference>
<dbReference type="Proteomes" id="UP000235220">
    <property type="component" value="Chromosome 13"/>
</dbReference>
<dbReference type="NCBIfam" id="TIGR00756">
    <property type="entry name" value="PPR"/>
    <property type="match status" value="5"/>
</dbReference>
<dbReference type="InterPro" id="IPR002885">
    <property type="entry name" value="PPR_rpt"/>
</dbReference>
<dbReference type="AlphaFoldDB" id="A0A2I4FBM1"/>
<dbReference type="Gene3D" id="1.25.40.10">
    <property type="entry name" value="Tetratricopeptide repeat domain"/>
    <property type="match status" value="5"/>
</dbReference>
<name>A0A2I4FBM1_JUGRE</name>
<dbReference type="GO" id="GO:0009507">
    <property type="term" value="C:chloroplast"/>
    <property type="evidence" value="ECO:0000318"/>
    <property type="project" value="GO_Central"/>
</dbReference>